<reference evidence="10" key="1">
    <citation type="submission" date="2015-05" db="EMBL/GenBank/DDBJ databases">
        <title>Permanent draft genome of Rhodopirellula islandicus K833.</title>
        <authorList>
            <person name="Kizina J."/>
            <person name="Richter M."/>
            <person name="Glockner F.O."/>
            <person name="Harder J."/>
        </authorList>
    </citation>
    <scope>NUCLEOTIDE SEQUENCE [LARGE SCALE GENOMIC DNA]</scope>
    <source>
        <strain evidence="10">K833</strain>
    </source>
</reference>
<comment type="caution">
    <text evidence="10">The sequence shown here is derived from an EMBL/GenBank/DDBJ whole genome shotgun (WGS) entry which is preliminary data.</text>
</comment>
<evidence type="ECO:0000313" key="10">
    <source>
        <dbReference type="EMBL" id="KLU03736.1"/>
    </source>
</evidence>
<dbReference type="PANTHER" id="PTHR11985:SF35">
    <property type="entry name" value="ANAEROBIC GLYCEROL-3-PHOSPHATE DEHYDROGENASE SUBUNIT A"/>
    <property type="match status" value="1"/>
</dbReference>
<dbReference type="EMBL" id="LECT01000031">
    <property type="protein sequence ID" value="KLU03736.1"/>
    <property type="molecule type" value="Genomic_DNA"/>
</dbReference>
<dbReference type="Gene3D" id="1.10.8.870">
    <property type="entry name" value="Alpha-glycerophosphate oxidase, cap domain"/>
    <property type="match status" value="1"/>
</dbReference>
<organism evidence="10 11">
    <name type="scientific">Rhodopirellula islandica</name>
    <dbReference type="NCBI Taxonomy" id="595434"/>
    <lineage>
        <taxon>Bacteria</taxon>
        <taxon>Pseudomonadati</taxon>
        <taxon>Planctomycetota</taxon>
        <taxon>Planctomycetia</taxon>
        <taxon>Pirellulales</taxon>
        <taxon>Pirellulaceae</taxon>
        <taxon>Rhodopirellula</taxon>
    </lineage>
</organism>
<comment type="similarity">
    <text evidence="2 7">Belongs to the FAD-dependent glycerol-3-phosphate dehydrogenase family.</text>
</comment>
<dbReference type="GO" id="GO:0009331">
    <property type="term" value="C:glycerol-3-phosphate dehydrogenase (FAD) complex"/>
    <property type="evidence" value="ECO:0007669"/>
    <property type="project" value="UniProtKB-UniRule"/>
</dbReference>
<evidence type="ECO:0000259" key="8">
    <source>
        <dbReference type="Pfam" id="PF01266"/>
    </source>
</evidence>
<dbReference type="InterPro" id="IPR006076">
    <property type="entry name" value="FAD-dep_OxRdtase"/>
</dbReference>
<keyword evidence="6 7" id="KW-0560">Oxidoreductase</keyword>
<keyword evidence="3 7" id="KW-0285">Flavoprotein</keyword>
<comment type="cofactor">
    <cofactor evidence="1 7">
        <name>FAD</name>
        <dbReference type="ChEBI" id="CHEBI:57692"/>
    </cofactor>
</comment>
<dbReference type="RefSeq" id="WP_047815454.1">
    <property type="nucleotide sequence ID" value="NZ_LECT01000031.1"/>
</dbReference>
<dbReference type="SUPFAM" id="SSF51905">
    <property type="entry name" value="FAD/NAD(P)-binding domain"/>
    <property type="match status" value="1"/>
</dbReference>
<dbReference type="Pfam" id="PF16901">
    <property type="entry name" value="DAO_C"/>
    <property type="match status" value="1"/>
</dbReference>
<comment type="catalytic activity">
    <reaction evidence="7">
        <text>a quinone + sn-glycerol 3-phosphate = dihydroxyacetone phosphate + a quinol</text>
        <dbReference type="Rhea" id="RHEA:18977"/>
        <dbReference type="ChEBI" id="CHEBI:24646"/>
        <dbReference type="ChEBI" id="CHEBI:57597"/>
        <dbReference type="ChEBI" id="CHEBI:57642"/>
        <dbReference type="ChEBI" id="CHEBI:132124"/>
        <dbReference type="EC" id="1.1.5.3"/>
    </reaction>
</comment>
<evidence type="ECO:0000256" key="2">
    <source>
        <dbReference type="ARBA" id="ARBA00007330"/>
    </source>
</evidence>
<proteinExistence type="inferred from homology"/>
<dbReference type="InterPro" id="IPR038299">
    <property type="entry name" value="DAO_C_sf"/>
</dbReference>
<dbReference type="AlphaFoldDB" id="A0A0J1BB45"/>
<dbReference type="Gene3D" id="3.50.50.60">
    <property type="entry name" value="FAD/NAD(P)-binding domain"/>
    <property type="match status" value="1"/>
</dbReference>
<dbReference type="OrthoDB" id="9766796at2"/>
<evidence type="ECO:0000313" key="11">
    <source>
        <dbReference type="Proteomes" id="UP000036367"/>
    </source>
</evidence>
<evidence type="ECO:0000256" key="5">
    <source>
        <dbReference type="ARBA" id="ARBA00022827"/>
    </source>
</evidence>
<name>A0A0J1BB45_RHOIS</name>
<keyword evidence="4" id="KW-0319">Glycerol metabolism</keyword>
<keyword evidence="5" id="KW-0274">FAD</keyword>
<dbReference type="InterPro" id="IPR031656">
    <property type="entry name" value="DAO_C"/>
</dbReference>
<dbReference type="GO" id="GO:0006071">
    <property type="term" value="P:glycerol metabolic process"/>
    <property type="evidence" value="ECO:0007669"/>
    <property type="project" value="UniProtKB-KW"/>
</dbReference>
<evidence type="ECO:0000256" key="6">
    <source>
        <dbReference type="ARBA" id="ARBA00023002"/>
    </source>
</evidence>
<dbReference type="PATRIC" id="fig|595434.4.peg.3926"/>
<sequence>MQREHSLTQLNERSEPWDIVIIGGGATGVGIAMDAATRGLDCLLLEQADFGKGTSSRSTKLVHGGVRYLQQGNITLVRDALKERTLLRNNAPQLVHDMPFLIPCGSLMERMYYATGLKVYDWLATGNRFGRSHAIGPQEAAQRVPTLQKQKANGGVIYHDGQFDDTRLLISMARTAAEHGACLLNYVAVTGLSKDDAGEINGVLAEDRETGATLSIGARRVINAAGPFCDAVRAMDEPAAEKMLAASQGVHLVLPRRFFPGDIAMIVPKTSDGRVLFIIPWHNHAVVGTTDTAIETVSLEPKPQAGEIEFLLETAKEYLVEAPAREDVLSVFTGIRPLVKGDKSSRTASLSRDHTIRISDSKLITITGGKWTTVRKMAEDCVDRTIASTKNSATPLTATGCQTETLHLHGYDPNSGSTNTVAGAGRGHYGSDLPEIERLEQEKPEWSQKLHTDLSITGGEVIWAVRNEMARAVEDVLARRTRCLFLNSKATVQISETVAKLMATEMHRDEAWIAEQVASFAKLAEAYQIT</sequence>
<dbReference type="PRINTS" id="PR01001">
    <property type="entry name" value="FADG3PDH"/>
</dbReference>
<feature type="domain" description="FAD dependent oxidoreductase" evidence="8">
    <location>
        <begin position="18"/>
        <end position="342"/>
    </location>
</feature>
<keyword evidence="11" id="KW-1185">Reference proteome</keyword>
<protein>
    <recommendedName>
        <fullName evidence="7">Glycerol-3-phosphate dehydrogenase</fullName>
        <ecNumber evidence="7">1.1.5.3</ecNumber>
    </recommendedName>
</protein>
<dbReference type="InterPro" id="IPR000447">
    <property type="entry name" value="G3P_DH_FAD-dep"/>
</dbReference>
<dbReference type="Pfam" id="PF01266">
    <property type="entry name" value="DAO"/>
    <property type="match status" value="1"/>
</dbReference>
<dbReference type="GO" id="GO:0046168">
    <property type="term" value="P:glycerol-3-phosphate catabolic process"/>
    <property type="evidence" value="ECO:0007669"/>
    <property type="project" value="TreeGrafter"/>
</dbReference>
<evidence type="ECO:0000256" key="4">
    <source>
        <dbReference type="ARBA" id="ARBA00022798"/>
    </source>
</evidence>
<feature type="domain" description="Alpha-glycerophosphate oxidase C-terminal" evidence="9">
    <location>
        <begin position="401"/>
        <end position="511"/>
    </location>
</feature>
<evidence type="ECO:0000256" key="3">
    <source>
        <dbReference type="ARBA" id="ARBA00022630"/>
    </source>
</evidence>
<evidence type="ECO:0000259" key="9">
    <source>
        <dbReference type="Pfam" id="PF16901"/>
    </source>
</evidence>
<dbReference type="PROSITE" id="PS00977">
    <property type="entry name" value="FAD_G3PDH_1"/>
    <property type="match status" value="1"/>
</dbReference>
<evidence type="ECO:0000256" key="7">
    <source>
        <dbReference type="RuleBase" id="RU361217"/>
    </source>
</evidence>
<evidence type="ECO:0000256" key="1">
    <source>
        <dbReference type="ARBA" id="ARBA00001974"/>
    </source>
</evidence>
<dbReference type="GO" id="GO:0004368">
    <property type="term" value="F:glycerol-3-phosphate dehydrogenase (quinone) activity"/>
    <property type="evidence" value="ECO:0007669"/>
    <property type="project" value="UniProtKB-EC"/>
</dbReference>
<dbReference type="STRING" id="595434.RISK_004143"/>
<dbReference type="Gene3D" id="3.30.9.10">
    <property type="entry name" value="D-Amino Acid Oxidase, subunit A, domain 2"/>
    <property type="match status" value="1"/>
</dbReference>
<dbReference type="InterPro" id="IPR036188">
    <property type="entry name" value="FAD/NAD-bd_sf"/>
</dbReference>
<dbReference type="EC" id="1.1.5.3" evidence="7"/>
<accession>A0A0J1BB45</accession>
<dbReference type="PANTHER" id="PTHR11985">
    <property type="entry name" value="GLYCEROL-3-PHOSPHATE DEHYDROGENASE"/>
    <property type="match status" value="1"/>
</dbReference>
<dbReference type="Proteomes" id="UP000036367">
    <property type="component" value="Unassembled WGS sequence"/>
</dbReference>
<gene>
    <name evidence="10" type="ORF">RISK_004143</name>
</gene>